<name>A0A2R6XYE4_9BACL</name>
<organism evidence="1 2">
    <name type="scientific">Candidatus Carbonibacillus altaicus</name>
    <dbReference type="NCBI Taxonomy" id="2163959"/>
    <lineage>
        <taxon>Bacteria</taxon>
        <taxon>Bacillati</taxon>
        <taxon>Bacillota</taxon>
        <taxon>Bacilli</taxon>
        <taxon>Bacillales</taxon>
        <taxon>Candidatus Carbonibacillus</taxon>
    </lineage>
</organism>
<accession>A0A2R6XYE4</accession>
<gene>
    <name evidence="1" type="ORF">BSOLF_2118</name>
</gene>
<evidence type="ECO:0000313" key="1">
    <source>
        <dbReference type="EMBL" id="PTQ55436.1"/>
    </source>
</evidence>
<evidence type="ECO:0000313" key="2">
    <source>
        <dbReference type="Proteomes" id="UP000244338"/>
    </source>
</evidence>
<comment type="caution">
    <text evidence="1">The sequence shown here is derived from an EMBL/GenBank/DDBJ whole genome shotgun (WGS) entry which is preliminary data.</text>
</comment>
<reference evidence="2" key="1">
    <citation type="journal article" date="2018" name="Sci. Rep.">
        <title>Lignite coal burning seam in the remote Altai Mountains harbors a hydrogen-driven thermophilic microbial community.</title>
        <authorList>
            <person name="Kadnikov V.V."/>
            <person name="Mardanov A.V."/>
            <person name="Ivasenko D.A."/>
            <person name="Antsiferov D.V."/>
            <person name="Beletsky A.V."/>
            <person name="Karnachuk O.V."/>
            <person name="Ravin N.V."/>
        </authorList>
    </citation>
    <scope>NUCLEOTIDE SEQUENCE [LARGE SCALE GENOMIC DNA]</scope>
</reference>
<dbReference type="AlphaFoldDB" id="A0A2R6XYE4"/>
<proteinExistence type="predicted"/>
<dbReference type="Proteomes" id="UP000244338">
    <property type="component" value="Unassembled WGS sequence"/>
</dbReference>
<sequence length="41" mass="4935">MKQMIQMIQVIQVKWKLKKKILKKIHGEGHTEKVLVIRHKS</sequence>
<dbReference type="EMBL" id="PEBX01000116">
    <property type="protein sequence ID" value="PTQ55436.1"/>
    <property type="molecule type" value="Genomic_DNA"/>
</dbReference>
<protein>
    <submittedName>
        <fullName evidence="1">Uncharacterized protein</fullName>
    </submittedName>
</protein>